<dbReference type="HOGENOM" id="CLU_009902_6_2_7"/>
<dbReference type="PANTHER" id="PTHR11851">
    <property type="entry name" value="METALLOPROTEASE"/>
    <property type="match status" value="1"/>
</dbReference>
<sequence length="440" mass="48706">MPTENNFLPDIYVHQLPNQMRVVGMEYTRAPWLTLTFMAKRGAEADPLGKGGAADCLAECLTLGSKDRDQLELALTVEGRGALLKSYGSWDHTIVSVEGLAEDYEELLTLLAEIVQTPGFPPEEFAFLQERRRAELIQAQDDPRETATRTYLPLFFGDSPYGHPPDGSPDSLAALTLNDLQMFYQHNFHPEASTLVVVGMVPESKAVAAATRLFGSWTVATPPSPPYQQGLTTPRPPGIYLLDRPSLTQSEIRCGHLGLSRSHPDYFPLRLVNYIFGGGGFSSRLMMRLRAEKGLTYGVRSQFYFRRAPGPFIISTFTPAEHTALVVQEIKQVMQEVRTDGVNAAELADAQSYYVGSFPLSLETASGLAHQLIHIDLYDLGWDYLKTYRQHITGVALAETSQVARRHLQPNDLVTLVVGPADKCLIELEKLGEVSVITIP</sequence>
<dbReference type="eggNOG" id="COG0612">
    <property type="taxonomic scope" value="Bacteria"/>
</dbReference>
<evidence type="ECO:0000259" key="1">
    <source>
        <dbReference type="Pfam" id="PF00675"/>
    </source>
</evidence>
<dbReference type="AlphaFoldDB" id="F2NJG1"/>
<dbReference type="KEGG" id="dao:Desac_1624"/>
<dbReference type="InterPro" id="IPR011249">
    <property type="entry name" value="Metalloenz_LuxS/M16"/>
</dbReference>
<proteinExistence type="predicted"/>
<dbReference type="Proteomes" id="UP000000483">
    <property type="component" value="Chromosome"/>
</dbReference>
<gene>
    <name evidence="3" type="ordered locus">Desac_1624</name>
</gene>
<dbReference type="InterPro" id="IPR007863">
    <property type="entry name" value="Peptidase_M16_C"/>
</dbReference>
<evidence type="ECO:0000313" key="4">
    <source>
        <dbReference type="Proteomes" id="UP000000483"/>
    </source>
</evidence>
<dbReference type="GO" id="GO:0046872">
    <property type="term" value="F:metal ion binding"/>
    <property type="evidence" value="ECO:0007669"/>
    <property type="project" value="InterPro"/>
</dbReference>
<dbReference type="Pfam" id="PF05193">
    <property type="entry name" value="Peptidase_M16_C"/>
    <property type="match status" value="1"/>
</dbReference>
<keyword evidence="4" id="KW-1185">Reference proteome</keyword>
<accession>F2NJG1</accession>
<feature type="domain" description="Peptidase M16 N-terminal" evidence="1">
    <location>
        <begin position="41"/>
        <end position="143"/>
    </location>
</feature>
<dbReference type="SUPFAM" id="SSF63411">
    <property type="entry name" value="LuxS/MPP-like metallohydrolase"/>
    <property type="match status" value="2"/>
</dbReference>
<dbReference type="Pfam" id="PF00675">
    <property type="entry name" value="Peptidase_M16"/>
    <property type="match status" value="1"/>
</dbReference>
<evidence type="ECO:0000259" key="2">
    <source>
        <dbReference type="Pfam" id="PF05193"/>
    </source>
</evidence>
<reference evidence="4" key="2">
    <citation type="submission" date="2011-03" db="EMBL/GenBank/DDBJ databases">
        <title>The complete genome of Desulfobacca acetoxidans DSM 11109.</title>
        <authorList>
            <consortium name="US DOE Joint Genome Institute (JGI-PGF)"/>
            <person name="Lucas S."/>
            <person name="Copeland A."/>
            <person name="Lapidus A."/>
            <person name="Bruce D."/>
            <person name="Goodwin L."/>
            <person name="Pitluck S."/>
            <person name="Peters L."/>
            <person name="Kyrpides N."/>
            <person name="Mavromatis K."/>
            <person name="Ivanova N."/>
            <person name="Ovchinnikova G."/>
            <person name="Teshima H."/>
            <person name="Detter J.C."/>
            <person name="Han C."/>
            <person name="Land M."/>
            <person name="Hauser L."/>
            <person name="Markowitz V."/>
            <person name="Cheng J.-F."/>
            <person name="Hugenholtz P."/>
            <person name="Woyke T."/>
            <person name="Wu D."/>
            <person name="Spring S."/>
            <person name="Schueler E."/>
            <person name="Brambilla E."/>
            <person name="Klenk H.-P."/>
            <person name="Eisen J.A."/>
        </authorList>
    </citation>
    <scope>NUCLEOTIDE SEQUENCE [LARGE SCALE GENOMIC DNA]</scope>
    <source>
        <strain evidence="4">ATCC 700848 / DSM 11109 / ASRB2</strain>
    </source>
</reference>
<dbReference type="OrthoDB" id="9811314at2"/>
<dbReference type="InterPro" id="IPR011765">
    <property type="entry name" value="Pept_M16_N"/>
</dbReference>
<name>F2NJG1_DESAR</name>
<feature type="domain" description="Peptidase M16 C-terminal" evidence="2">
    <location>
        <begin position="175"/>
        <end position="352"/>
    </location>
</feature>
<reference evidence="3 4" key="1">
    <citation type="journal article" date="2011" name="Stand. Genomic Sci.">
        <title>Complete genome sequence of the acetate-degrading sulfate reducer Desulfobacca acetoxidans type strain (ASRB2).</title>
        <authorList>
            <person name="Goker M."/>
            <person name="Teshima H."/>
            <person name="Lapidus A."/>
            <person name="Nolan M."/>
            <person name="Lucas S."/>
            <person name="Hammon N."/>
            <person name="Deshpande S."/>
            <person name="Cheng J.F."/>
            <person name="Tapia R."/>
            <person name="Han C."/>
            <person name="Goodwin L."/>
            <person name="Pitluck S."/>
            <person name="Huntemann M."/>
            <person name="Liolios K."/>
            <person name="Ivanova N."/>
            <person name="Pagani I."/>
            <person name="Mavromatis K."/>
            <person name="Ovchinikova G."/>
            <person name="Pati A."/>
            <person name="Chen A."/>
            <person name="Palaniappan K."/>
            <person name="Land M."/>
            <person name="Hauser L."/>
            <person name="Brambilla E.M."/>
            <person name="Rohde M."/>
            <person name="Spring S."/>
            <person name="Detter J.C."/>
            <person name="Woyke T."/>
            <person name="Bristow J."/>
            <person name="Eisen J.A."/>
            <person name="Markowitz V."/>
            <person name="Hugenholtz P."/>
            <person name="Kyrpides N.C."/>
            <person name="Klenk H.P."/>
        </authorList>
    </citation>
    <scope>NUCLEOTIDE SEQUENCE [LARGE SCALE GENOMIC DNA]</scope>
    <source>
        <strain evidence="4">ATCC 700848 / DSM 11109 / ASRB2</strain>
    </source>
</reference>
<organism evidence="3 4">
    <name type="scientific">Desulfobacca acetoxidans (strain ATCC 700848 / DSM 11109 / ASRB2)</name>
    <dbReference type="NCBI Taxonomy" id="880072"/>
    <lineage>
        <taxon>Bacteria</taxon>
        <taxon>Pseudomonadati</taxon>
        <taxon>Thermodesulfobacteriota</taxon>
        <taxon>Desulfobaccia</taxon>
        <taxon>Desulfobaccales</taxon>
        <taxon>Desulfobaccaceae</taxon>
        <taxon>Desulfobacca</taxon>
    </lineage>
</organism>
<dbReference type="RefSeq" id="WP_013706583.1">
    <property type="nucleotide sequence ID" value="NC_015388.1"/>
</dbReference>
<protein>
    <submittedName>
        <fullName evidence="3">Peptidase M16 domain protein</fullName>
    </submittedName>
</protein>
<evidence type="ECO:0000313" key="3">
    <source>
        <dbReference type="EMBL" id="AEB09473.1"/>
    </source>
</evidence>
<dbReference type="Gene3D" id="3.30.830.10">
    <property type="entry name" value="Metalloenzyme, LuxS/M16 peptidase-like"/>
    <property type="match status" value="2"/>
</dbReference>
<dbReference type="PANTHER" id="PTHR11851:SF224">
    <property type="entry name" value="PROCESSING PROTEASE"/>
    <property type="match status" value="1"/>
</dbReference>
<dbReference type="STRING" id="880072.Desac_1624"/>
<dbReference type="InterPro" id="IPR050361">
    <property type="entry name" value="MPP/UQCRC_Complex"/>
</dbReference>
<dbReference type="EMBL" id="CP002629">
    <property type="protein sequence ID" value="AEB09473.1"/>
    <property type="molecule type" value="Genomic_DNA"/>
</dbReference>